<dbReference type="OrthoDB" id="3395095at2"/>
<evidence type="ECO:0000313" key="2">
    <source>
        <dbReference type="EMBL" id="TKC20147.1"/>
    </source>
</evidence>
<dbReference type="AlphaFoldDB" id="A0A4U1DFI5"/>
<proteinExistence type="predicted"/>
<protein>
    <submittedName>
        <fullName evidence="2">Acyl carrier protein</fullName>
    </submittedName>
</protein>
<dbReference type="PROSITE" id="PS50075">
    <property type="entry name" value="CARRIER"/>
    <property type="match status" value="1"/>
</dbReference>
<feature type="domain" description="Carrier" evidence="1">
    <location>
        <begin position="1"/>
        <end position="67"/>
    </location>
</feature>
<comment type="caution">
    <text evidence="2">The sequence shown here is derived from an EMBL/GenBank/DDBJ whole genome shotgun (WGS) entry which is preliminary data.</text>
</comment>
<dbReference type="Proteomes" id="UP000307756">
    <property type="component" value="Unassembled WGS sequence"/>
</dbReference>
<evidence type="ECO:0000259" key="1">
    <source>
        <dbReference type="PROSITE" id="PS50075"/>
    </source>
</evidence>
<gene>
    <name evidence="2" type="ORF">FA727_06125</name>
</gene>
<dbReference type="InterPro" id="IPR036736">
    <property type="entry name" value="ACP-like_sf"/>
</dbReference>
<reference evidence="2 3" key="1">
    <citation type="journal article" date="2011" name="J. Microbiol.">
        <title>Bacillus kyonggiensis sp. nov., isolated from soil of a lettuce field.</title>
        <authorList>
            <person name="Dong K."/>
            <person name="Lee S."/>
        </authorList>
    </citation>
    <scope>NUCLEOTIDE SEQUENCE [LARGE SCALE GENOMIC DNA]</scope>
    <source>
        <strain evidence="2 3">NB22</strain>
    </source>
</reference>
<dbReference type="SUPFAM" id="SSF47336">
    <property type="entry name" value="ACP-like"/>
    <property type="match status" value="1"/>
</dbReference>
<dbReference type="Pfam" id="PF00550">
    <property type="entry name" value="PP-binding"/>
    <property type="match status" value="1"/>
</dbReference>
<dbReference type="InterPro" id="IPR009081">
    <property type="entry name" value="PP-bd_ACP"/>
</dbReference>
<evidence type="ECO:0000313" key="3">
    <source>
        <dbReference type="Proteomes" id="UP000307756"/>
    </source>
</evidence>
<dbReference type="Gene3D" id="1.10.1200.10">
    <property type="entry name" value="ACP-like"/>
    <property type="match status" value="1"/>
</dbReference>
<organism evidence="2 3">
    <name type="scientific">Robertmurraya kyonggiensis</name>
    <dbReference type="NCBI Taxonomy" id="1037680"/>
    <lineage>
        <taxon>Bacteria</taxon>
        <taxon>Bacillati</taxon>
        <taxon>Bacillota</taxon>
        <taxon>Bacilli</taxon>
        <taxon>Bacillales</taxon>
        <taxon>Bacillaceae</taxon>
        <taxon>Robertmurraya</taxon>
    </lineage>
</organism>
<sequence length="74" mass="8605">MSIFIKSDLTQNMIDENLRDLGLDSLATIELLLEIEEYYDISFPDEYLSEKTFSTANQLWKVVIQLVNMENSLV</sequence>
<dbReference type="EMBL" id="SWBM01000001">
    <property type="protein sequence ID" value="TKC20147.1"/>
    <property type="molecule type" value="Genomic_DNA"/>
</dbReference>
<keyword evidence="3" id="KW-1185">Reference proteome</keyword>
<accession>A0A4U1DFI5</accession>
<name>A0A4U1DFI5_9BACI</name>